<name>A0A7J8LMR6_9ROSI</name>
<accession>A0A7J8LMR6</accession>
<protein>
    <recommendedName>
        <fullName evidence="1">DUF7745 domain-containing protein</fullName>
    </recommendedName>
</protein>
<dbReference type="Pfam" id="PF24924">
    <property type="entry name" value="DUF7745"/>
    <property type="match status" value="1"/>
</dbReference>
<dbReference type="EMBL" id="JABEZX010000004">
    <property type="protein sequence ID" value="MBA0553708.1"/>
    <property type="molecule type" value="Genomic_DNA"/>
</dbReference>
<feature type="non-terminal residue" evidence="2">
    <location>
        <position position="89"/>
    </location>
</feature>
<dbReference type="PANTHER" id="PTHR48200:SF1">
    <property type="entry name" value="AMINOTRANSFERASE-LIKE PLANT MOBILE DOMAIN-CONTAINING PROTEIN"/>
    <property type="match status" value="1"/>
</dbReference>
<dbReference type="Proteomes" id="UP000593572">
    <property type="component" value="Unassembled WGS sequence"/>
</dbReference>
<sequence>KGIFNEKYGDIAQLIAINVDEQLIQALVRFWDPAYQCFTFNQEDMTPTIEEYASMLRIDNVQLNKIYVKEPKPMTFMKKLMKLTGMTDT</sequence>
<reference evidence="2 3" key="1">
    <citation type="journal article" date="2019" name="Genome Biol. Evol.">
        <title>Insights into the evolution of the New World diploid cottons (Gossypium, subgenus Houzingenia) based on genome sequencing.</title>
        <authorList>
            <person name="Grover C.E."/>
            <person name="Arick M.A. 2nd"/>
            <person name="Thrash A."/>
            <person name="Conover J.L."/>
            <person name="Sanders W.S."/>
            <person name="Peterson D.G."/>
            <person name="Frelichowski J.E."/>
            <person name="Scheffler J.A."/>
            <person name="Scheffler B.E."/>
            <person name="Wendel J.F."/>
        </authorList>
    </citation>
    <scope>NUCLEOTIDE SEQUENCE [LARGE SCALE GENOMIC DNA]</scope>
    <source>
        <strain evidence="2">157</strain>
        <tissue evidence="2">Leaf</tissue>
    </source>
</reference>
<gene>
    <name evidence="2" type="ORF">Golob_012860</name>
</gene>
<comment type="caution">
    <text evidence="2">The sequence shown here is derived from an EMBL/GenBank/DDBJ whole genome shotgun (WGS) entry which is preliminary data.</text>
</comment>
<proteinExistence type="predicted"/>
<feature type="domain" description="DUF7745" evidence="1">
    <location>
        <begin position="4"/>
        <end position="69"/>
    </location>
</feature>
<dbReference type="InterPro" id="IPR056647">
    <property type="entry name" value="DUF7745"/>
</dbReference>
<evidence type="ECO:0000313" key="2">
    <source>
        <dbReference type="EMBL" id="MBA0553708.1"/>
    </source>
</evidence>
<keyword evidence="3" id="KW-1185">Reference proteome</keyword>
<organism evidence="2 3">
    <name type="scientific">Gossypium lobatum</name>
    <dbReference type="NCBI Taxonomy" id="34289"/>
    <lineage>
        <taxon>Eukaryota</taxon>
        <taxon>Viridiplantae</taxon>
        <taxon>Streptophyta</taxon>
        <taxon>Embryophyta</taxon>
        <taxon>Tracheophyta</taxon>
        <taxon>Spermatophyta</taxon>
        <taxon>Magnoliopsida</taxon>
        <taxon>eudicotyledons</taxon>
        <taxon>Gunneridae</taxon>
        <taxon>Pentapetalae</taxon>
        <taxon>rosids</taxon>
        <taxon>malvids</taxon>
        <taxon>Malvales</taxon>
        <taxon>Malvaceae</taxon>
        <taxon>Malvoideae</taxon>
        <taxon>Gossypium</taxon>
    </lineage>
</organism>
<dbReference type="PANTHER" id="PTHR48200">
    <property type="entry name" value="PROTEIN, PUTATIVE-RELATED"/>
    <property type="match status" value="1"/>
</dbReference>
<evidence type="ECO:0000313" key="3">
    <source>
        <dbReference type="Proteomes" id="UP000593572"/>
    </source>
</evidence>
<dbReference type="AlphaFoldDB" id="A0A7J8LMR6"/>
<evidence type="ECO:0000259" key="1">
    <source>
        <dbReference type="Pfam" id="PF24924"/>
    </source>
</evidence>